<sequence>GGYMAFKGQLPNLVEAAFGRIRLVNDAFCTTIDEPFALLAADNYFQSVDRQYRHDQLERTPTERTRGKEWDFSIPFEMVHLFHKKTVSTRLFHDTEPPHEMFQREATIVG</sequence>
<proteinExistence type="predicted"/>
<dbReference type="EMBL" id="JAAAHY010001044">
    <property type="protein sequence ID" value="KAF9953399.1"/>
    <property type="molecule type" value="Genomic_DNA"/>
</dbReference>
<keyword evidence="2" id="KW-1185">Reference proteome</keyword>
<evidence type="ECO:0000313" key="1">
    <source>
        <dbReference type="EMBL" id="KAF9953399.1"/>
    </source>
</evidence>
<feature type="non-terminal residue" evidence="1">
    <location>
        <position position="1"/>
    </location>
</feature>
<gene>
    <name evidence="1" type="ORF">BGZ70_000254</name>
</gene>
<evidence type="ECO:0000313" key="2">
    <source>
        <dbReference type="Proteomes" id="UP000738359"/>
    </source>
</evidence>
<reference evidence="1" key="1">
    <citation type="journal article" date="2020" name="Fungal Divers.">
        <title>Resolving the Mortierellaceae phylogeny through synthesis of multi-gene phylogenetics and phylogenomics.</title>
        <authorList>
            <person name="Vandepol N."/>
            <person name="Liber J."/>
            <person name="Desiro A."/>
            <person name="Na H."/>
            <person name="Kennedy M."/>
            <person name="Barry K."/>
            <person name="Grigoriev I.V."/>
            <person name="Miller A.N."/>
            <person name="O'Donnell K."/>
            <person name="Stajich J.E."/>
            <person name="Bonito G."/>
        </authorList>
    </citation>
    <scope>NUCLEOTIDE SEQUENCE</scope>
    <source>
        <strain evidence="1">CK1249</strain>
    </source>
</reference>
<dbReference type="AlphaFoldDB" id="A0A9P6LYX5"/>
<organism evidence="1 2">
    <name type="scientific">Mortierella alpina</name>
    <name type="common">Oleaginous fungus</name>
    <name type="synonym">Mortierella renispora</name>
    <dbReference type="NCBI Taxonomy" id="64518"/>
    <lineage>
        <taxon>Eukaryota</taxon>
        <taxon>Fungi</taxon>
        <taxon>Fungi incertae sedis</taxon>
        <taxon>Mucoromycota</taxon>
        <taxon>Mortierellomycotina</taxon>
        <taxon>Mortierellomycetes</taxon>
        <taxon>Mortierellales</taxon>
        <taxon>Mortierellaceae</taxon>
        <taxon>Mortierella</taxon>
    </lineage>
</organism>
<comment type="caution">
    <text evidence="1">The sequence shown here is derived from an EMBL/GenBank/DDBJ whole genome shotgun (WGS) entry which is preliminary data.</text>
</comment>
<dbReference type="OrthoDB" id="2412356at2759"/>
<accession>A0A9P6LYX5</accession>
<name>A0A9P6LYX5_MORAP</name>
<dbReference type="Proteomes" id="UP000738359">
    <property type="component" value="Unassembled WGS sequence"/>
</dbReference>
<protein>
    <submittedName>
        <fullName evidence="1">Uncharacterized protein</fullName>
    </submittedName>
</protein>